<organism evidence="1 2">
    <name type="scientific">Nocardioides panaciterrulae</name>
    <dbReference type="NCBI Taxonomy" id="661492"/>
    <lineage>
        <taxon>Bacteria</taxon>
        <taxon>Bacillati</taxon>
        <taxon>Actinomycetota</taxon>
        <taxon>Actinomycetes</taxon>
        <taxon>Propionibacteriales</taxon>
        <taxon>Nocardioidaceae</taxon>
        <taxon>Nocardioides</taxon>
    </lineage>
</organism>
<dbReference type="EMBL" id="JACCBG010000001">
    <property type="protein sequence ID" value="NYD42368.1"/>
    <property type="molecule type" value="Genomic_DNA"/>
</dbReference>
<comment type="caution">
    <text evidence="1">The sequence shown here is derived from an EMBL/GenBank/DDBJ whole genome shotgun (WGS) entry which is preliminary data.</text>
</comment>
<evidence type="ECO:0000313" key="1">
    <source>
        <dbReference type="EMBL" id="NYD42368.1"/>
    </source>
</evidence>
<evidence type="ECO:0000313" key="2">
    <source>
        <dbReference type="Proteomes" id="UP000535511"/>
    </source>
</evidence>
<protein>
    <submittedName>
        <fullName evidence="1">Uncharacterized protein</fullName>
    </submittedName>
</protein>
<dbReference type="RefSeq" id="WP_179664014.1">
    <property type="nucleotide sequence ID" value="NZ_JACCBG010000001.1"/>
</dbReference>
<sequence length="175" mass="17770">MSDHRHRTAPPALGRRTLAAGLVLGVAAASGCDAHRGGTAAAPGVSATPDPDLALVDRVTGQLTELLGQVNALEARFPSLRSRLRPWRELHTAHLQALDAPAPVDGGGAPGDATARTPAAAWHELTRHEQLGRRHLADASVAAASGSLARVLAAMAAGAAQRLAADAQHGKVAAA</sequence>
<reference evidence="1 2" key="1">
    <citation type="submission" date="2020-07" db="EMBL/GenBank/DDBJ databases">
        <title>Sequencing the genomes of 1000 actinobacteria strains.</title>
        <authorList>
            <person name="Klenk H.-P."/>
        </authorList>
    </citation>
    <scope>NUCLEOTIDE SEQUENCE [LARGE SCALE GENOMIC DNA]</scope>
    <source>
        <strain evidence="1 2">DSM 21350</strain>
    </source>
</reference>
<name>A0A7Y9JBG8_9ACTN</name>
<gene>
    <name evidence="1" type="ORF">BJZ21_002451</name>
</gene>
<proteinExistence type="predicted"/>
<keyword evidence="2" id="KW-1185">Reference proteome</keyword>
<dbReference type="Proteomes" id="UP000535511">
    <property type="component" value="Unassembled WGS sequence"/>
</dbReference>
<dbReference type="AlphaFoldDB" id="A0A7Y9JBG8"/>
<dbReference type="PROSITE" id="PS51257">
    <property type="entry name" value="PROKAR_LIPOPROTEIN"/>
    <property type="match status" value="1"/>
</dbReference>
<accession>A0A7Y9JBG8</accession>